<comment type="similarity">
    <text evidence="1">Belongs to the asaB hydroxylase/desaturase family.</text>
</comment>
<comment type="caution">
    <text evidence="2">The sequence shown here is derived from an EMBL/GenBank/DDBJ whole genome shotgun (WGS) entry which is preliminary data.</text>
</comment>
<dbReference type="NCBIfam" id="NF041278">
    <property type="entry name" value="CmcJ_NvfI_EfuI"/>
    <property type="match status" value="1"/>
</dbReference>
<protein>
    <recommendedName>
        <fullName evidence="4">Methyltransferase</fullName>
    </recommendedName>
</protein>
<name>A0ABN9T7U2_9DINO</name>
<reference evidence="2" key="1">
    <citation type="submission" date="2023-10" db="EMBL/GenBank/DDBJ databases">
        <authorList>
            <person name="Chen Y."/>
            <person name="Shah S."/>
            <person name="Dougan E. K."/>
            <person name="Thang M."/>
            <person name="Chan C."/>
        </authorList>
    </citation>
    <scope>NUCLEOTIDE SEQUENCE [LARGE SCALE GENOMIC DNA]</scope>
</reference>
<evidence type="ECO:0000313" key="2">
    <source>
        <dbReference type="EMBL" id="CAK0840984.1"/>
    </source>
</evidence>
<organism evidence="2 3">
    <name type="scientific">Prorocentrum cordatum</name>
    <dbReference type="NCBI Taxonomy" id="2364126"/>
    <lineage>
        <taxon>Eukaryota</taxon>
        <taxon>Sar</taxon>
        <taxon>Alveolata</taxon>
        <taxon>Dinophyceae</taxon>
        <taxon>Prorocentrales</taxon>
        <taxon>Prorocentraceae</taxon>
        <taxon>Prorocentrum</taxon>
    </lineage>
</organism>
<dbReference type="PANTHER" id="PTHR34598:SF3">
    <property type="entry name" value="OXIDOREDUCTASE AN1597"/>
    <property type="match status" value="1"/>
</dbReference>
<evidence type="ECO:0000256" key="1">
    <source>
        <dbReference type="ARBA" id="ARBA00023604"/>
    </source>
</evidence>
<accession>A0ABN9T7U2</accession>
<dbReference type="Proteomes" id="UP001189429">
    <property type="component" value="Unassembled WGS sequence"/>
</dbReference>
<sequence length="131" mass="14750">MARRGRFAIVNVWRSIRDEPVSVLPLACVDAGTVDAEDLCVFEIHYADRIGENYFAAHSPRHRWYYYPGMVREEAMLIKQWDSDGALVGGPHATFALHSAFVDPTTPEGAHDRESIEVRCVCVYEPLSEPA</sequence>
<evidence type="ECO:0008006" key="4">
    <source>
        <dbReference type="Google" id="ProtNLM"/>
    </source>
</evidence>
<gene>
    <name evidence="2" type="ORF">PCOR1329_LOCUS36288</name>
</gene>
<dbReference type="InterPro" id="IPR044053">
    <property type="entry name" value="AsaB-like"/>
</dbReference>
<dbReference type="EMBL" id="CAUYUJ010014416">
    <property type="protein sequence ID" value="CAK0840984.1"/>
    <property type="molecule type" value="Genomic_DNA"/>
</dbReference>
<keyword evidence="3" id="KW-1185">Reference proteome</keyword>
<evidence type="ECO:0000313" key="3">
    <source>
        <dbReference type="Proteomes" id="UP001189429"/>
    </source>
</evidence>
<dbReference type="PANTHER" id="PTHR34598">
    <property type="entry name" value="BLL6449 PROTEIN"/>
    <property type="match status" value="1"/>
</dbReference>
<proteinExistence type="inferred from homology"/>